<dbReference type="InterPro" id="IPR036890">
    <property type="entry name" value="HATPase_C_sf"/>
</dbReference>
<dbReference type="Pfam" id="PF14417">
    <property type="entry name" value="MEDS"/>
    <property type="match status" value="1"/>
</dbReference>
<organism evidence="4 5">
    <name type="scientific">Pseudonocardia charpentierae</name>
    <dbReference type="NCBI Taxonomy" id="3075545"/>
    <lineage>
        <taxon>Bacteria</taxon>
        <taxon>Bacillati</taxon>
        <taxon>Actinomycetota</taxon>
        <taxon>Actinomycetes</taxon>
        <taxon>Pseudonocardiales</taxon>
        <taxon>Pseudonocardiaceae</taxon>
        <taxon>Pseudonocardia</taxon>
    </lineage>
</organism>
<accession>A0ABU2NKT7</accession>
<dbReference type="Pfam" id="PF13581">
    <property type="entry name" value="HATPase_c_2"/>
    <property type="match status" value="1"/>
</dbReference>
<dbReference type="NCBIfam" id="NF041045">
    <property type="entry name" value="RsbA_anti_sig"/>
    <property type="match status" value="1"/>
</dbReference>
<protein>
    <submittedName>
        <fullName evidence="4">Sensor histidine kinase</fullName>
    </submittedName>
</protein>
<name>A0ABU2NKT7_9PSEU</name>
<dbReference type="Proteomes" id="UP001183202">
    <property type="component" value="Unassembled WGS sequence"/>
</dbReference>
<dbReference type="SUPFAM" id="SSF55874">
    <property type="entry name" value="ATPase domain of HSP90 chaperone/DNA topoisomerase II/histidine kinase"/>
    <property type="match status" value="1"/>
</dbReference>
<keyword evidence="5" id="KW-1185">Reference proteome</keyword>
<dbReference type="EMBL" id="JAVREJ010000070">
    <property type="protein sequence ID" value="MDT0354058.1"/>
    <property type="molecule type" value="Genomic_DNA"/>
</dbReference>
<dbReference type="RefSeq" id="WP_311560565.1">
    <property type="nucleotide sequence ID" value="NZ_JAVREJ010000070.1"/>
</dbReference>
<evidence type="ECO:0000259" key="3">
    <source>
        <dbReference type="Pfam" id="PF14417"/>
    </source>
</evidence>
<dbReference type="InterPro" id="IPR003594">
    <property type="entry name" value="HATPase_dom"/>
</dbReference>
<keyword evidence="4" id="KW-0808">Transferase</keyword>
<dbReference type="InterPro" id="IPR050267">
    <property type="entry name" value="Anti-sigma-factor_SerPK"/>
</dbReference>
<dbReference type="Gene3D" id="3.30.565.10">
    <property type="entry name" value="Histidine kinase-like ATPase, C-terminal domain"/>
    <property type="match status" value="1"/>
</dbReference>
<sequence length="306" mass="33322">MLIAVPNPNLERLHATLSPAEVAQVRWRDMRVAGRNPGRIIGSVLRAFVNEHSGRRVRIVSEAVWPDRTDLEYQACAEHEALLNLALADAPVHVLCPYDAAALPRHVLTDAARTHPTVTWRGERRASAAYTDPYTAAASFDGPLSPTPDDAEILVVNTITGPRTARRLSYEFGQRMGLPPQRLDDLKITAHELALNSILHSGGAGLLSIWAAEAHVVVQTEDGGQITDPLVGRHPAGPAEIGHGLSVVHQVGDLVRIHRTENGTTVRAYFRLPQPIERSEIGAQTMVNTSQEAANDASQRPGRHSR</sequence>
<evidence type="ECO:0000313" key="4">
    <source>
        <dbReference type="EMBL" id="MDT0354058.1"/>
    </source>
</evidence>
<feature type="domain" description="MEDS" evidence="3">
    <location>
        <begin position="2"/>
        <end position="116"/>
    </location>
</feature>
<evidence type="ECO:0000259" key="2">
    <source>
        <dbReference type="Pfam" id="PF13581"/>
    </source>
</evidence>
<keyword evidence="1" id="KW-0723">Serine/threonine-protein kinase</keyword>
<evidence type="ECO:0000256" key="1">
    <source>
        <dbReference type="ARBA" id="ARBA00022527"/>
    </source>
</evidence>
<dbReference type="PANTHER" id="PTHR35526">
    <property type="entry name" value="ANTI-SIGMA-F FACTOR RSBW-RELATED"/>
    <property type="match status" value="1"/>
</dbReference>
<feature type="domain" description="Histidine kinase/HSP90-like ATPase" evidence="2">
    <location>
        <begin position="163"/>
        <end position="269"/>
    </location>
</feature>
<comment type="caution">
    <text evidence="4">The sequence shown here is derived from an EMBL/GenBank/DDBJ whole genome shotgun (WGS) entry which is preliminary data.</text>
</comment>
<proteinExistence type="predicted"/>
<dbReference type="InterPro" id="IPR025847">
    <property type="entry name" value="MEDS_domain"/>
</dbReference>
<dbReference type="InterPro" id="IPR047718">
    <property type="entry name" value="RsbA-like_anti_sig"/>
</dbReference>
<reference evidence="5" key="1">
    <citation type="submission" date="2023-07" db="EMBL/GenBank/DDBJ databases">
        <title>30 novel species of actinomycetes from the DSMZ collection.</title>
        <authorList>
            <person name="Nouioui I."/>
        </authorList>
    </citation>
    <scope>NUCLEOTIDE SEQUENCE [LARGE SCALE GENOMIC DNA]</scope>
    <source>
        <strain evidence="5">DSM 45834</strain>
    </source>
</reference>
<dbReference type="GO" id="GO:0016301">
    <property type="term" value="F:kinase activity"/>
    <property type="evidence" value="ECO:0007669"/>
    <property type="project" value="UniProtKB-KW"/>
</dbReference>
<dbReference type="PANTHER" id="PTHR35526:SF3">
    <property type="entry name" value="ANTI-SIGMA-F FACTOR RSBW"/>
    <property type="match status" value="1"/>
</dbReference>
<keyword evidence="4" id="KW-0418">Kinase</keyword>
<gene>
    <name evidence="4" type="ORF">RM445_31795</name>
</gene>
<evidence type="ECO:0000313" key="5">
    <source>
        <dbReference type="Proteomes" id="UP001183202"/>
    </source>
</evidence>